<evidence type="ECO:0000256" key="12">
    <source>
        <dbReference type="ARBA" id="ARBA00023304"/>
    </source>
</evidence>
<dbReference type="GO" id="GO:0005948">
    <property type="term" value="C:acetolactate synthase complex"/>
    <property type="evidence" value="ECO:0007669"/>
    <property type="project" value="TreeGrafter"/>
</dbReference>
<evidence type="ECO:0000256" key="14">
    <source>
        <dbReference type="RuleBase" id="RU003591"/>
    </source>
</evidence>
<evidence type="ECO:0000259" key="16">
    <source>
        <dbReference type="Pfam" id="PF02775"/>
    </source>
</evidence>
<proteinExistence type="inferred from homology"/>
<keyword evidence="5 14" id="KW-0028">Amino-acid biosynthesis</keyword>
<evidence type="ECO:0000259" key="15">
    <source>
        <dbReference type="Pfam" id="PF00205"/>
    </source>
</evidence>
<dbReference type="AlphaFoldDB" id="A0A2S7FCE7"/>
<comment type="caution">
    <text evidence="18">The sequence shown here is derived from an EMBL/GenBank/DDBJ whole genome shotgun (WGS) entry which is preliminary data.</text>
</comment>
<keyword evidence="6" id="KW-0285">Flavoprotein</keyword>
<evidence type="ECO:0000256" key="9">
    <source>
        <dbReference type="ARBA" id="ARBA00022827"/>
    </source>
</evidence>
<comment type="cofactor">
    <cofactor evidence="14">
        <name>thiamine diphosphate</name>
        <dbReference type="ChEBI" id="CHEBI:58937"/>
    </cofactor>
    <text evidence="14">Binds 1 thiamine pyrophosphate per subunit.</text>
</comment>
<protein>
    <recommendedName>
        <fullName evidence="4 14">Acetolactate synthase</fullName>
        <ecNumber evidence="4 14">2.2.1.6</ecNumber>
    </recommendedName>
</protein>
<keyword evidence="8 14" id="KW-0479">Metal-binding</keyword>
<dbReference type="InterPro" id="IPR012001">
    <property type="entry name" value="Thiamin_PyroP_enz_TPP-bd_dom"/>
</dbReference>
<dbReference type="CDD" id="cd07035">
    <property type="entry name" value="TPP_PYR_POX_like"/>
    <property type="match status" value="1"/>
</dbReference>
<keyword evidence="7 14" id="KW-0808">Transferase</keyword>
<evidence type="ECO:0000256" key="11">
    <source>
        <dbReference type="ARBA" id="ARBA00023052"/>
    </source>
</evidence>
<dbReference type="InterPro" id="IPR029035">
    <property type="entry name" value="DHS-like_NAD/FAD-binding_dom"/>
</dbReference>
<comment type="cofactor">
    <cofactor evidence="14">
        <name>Mg(2+)</name>
        <dbReference type="ChEBI" id="CHEBI:18420"/>
    </cofactor>
    <text evidence="14">Binds 1 Mg(2+) ion per subunit.</text>
</comment>
<keyword evidence="9" id="KW-0274">FAD</keyword>
<dbReference type="RefSeq" id="WP_043661425.1">
    <property type="nucleotide sequence ID" value="NZ_JSEG01000001.1"/>
</dbReference>
<evidence type="ECO:0000256" key="2">
    <source>
        <dbReference type="ARBA" id="ARBA00005025"/>
    </source>
</evidence>
<feature type="domain" description="Thiamine pyrophosphate enzyme TPP-binding" evidence="16">
    <location>
        <begin position="400"/>
        <end position="548"/>
    </location>
</feature>
<evidence type="ECO:0000256" key="1">
    <source>
        <dbReference type="ARBA" id="ARBA00004974"/>
    </source>
</evidence>
<dbReference type="Gene3D" id="3.40.50.1220">
    <property type="entry name" value="TPP-binding domain"/>
    <property type="match status" value="1"/>
</dbReference>
<feature type="domain" description="Thiamine pyrophosphate enzyme N-terminal TPP-binding" evidence="17">
    <location>
        <begin position="4"/>
        <end position="117"/>
    </location>
</feature>
<keyword evidence="11 14" id="KW-0786">Thiamine pyrophosphate</keyword>
<organism evidence="18 19">
    <name type="scientific">Clostridium butyricum</name>
    <dbReference type="NCBI Taxonomy" id="1492"/>
    <lineage>
        <taxon>Bacteria</taxon>
        <taxon>Bacillati</taxon>
        <taxon>Bacillota</taxon>
        <taxon>Clostridia</taxon>
        <taxon>Eubacteriales</taxon>
        <taxon>Clostridiaceae</taxon>
        <taxon>Clostridium</taxon>
    </lineage>
</organism>
<dbReference type="GO" id="GO:0009097">
    <property type="term" value="P:isoleucine biosynthetic process"/>
    <property type="evidence" value="ECO:0007669"/>
    <property type="project" value="UniProtKB-UniPathway"/>
</dbReference>
<dbReference type="FunFam" id="3.40.50.970:FF:000007">
    <property type="entry name" value="Acetolactate synthase"/>
    <property type="match status" value="1"/>
</dbReference>
<dbReference type="GO" id="GO:0003984">
    <property type="term" value="F:acetolactate synthase activity"/>
    <property type="evidence" value="ECO:0007669"/>
    <property type="project" value="UniProtKB-EC"/>
</dbReference>
<dbReference type="FunFam" id="3.40.50.970:FF:000016">
    <property type="entry name" value="Acetolactate synthase"/>
    <property type="match status" value="1"/>
</dbReference>
<dbReference type="InterPro" id="IPR039368">
    <property type="entry name" value="AHAS_TPP"/>
</dbReference>
<dbReference type="Proteomes" id="UP000238081">
    <property type="component" value="Unassembled WGS sequence"/>
</dbReference>
<comment type="catalytic activity">
    <reaction evidence="13 14">
        <text>2 pyruvate + H(+) = (2S)-2-acetolactate + CO2</text>
        <dbReference type="Rhea" id="RHEA:25249"/>
        <dbReference type="ChEBI" id="CHEBI:15361"/>
        <dbReference type="ChEBI" id="CHEBI:15378"/>
        <dbReference type="ChEBI" id="CHEBI:16526"/>
        <dbReference type="ChEBI" id="CHEBI:58476"/>
        <dbReference type="EC" id="2.2.1.6"/>
    </reaction>
</comment>
<dbReference type="UniPathway" id="UPA00049">
    <property type="reaction ID" value="UER00059"/>
</dbReference>
<feature type="domain" description="Thiamine pyrophosphate enzyme central" evidence="15">
    <location>
        <begin position="212"/>
        <end position="345"/>
    </location>
</feature>
<evidence type="ECO:0000313" key="18">
    <source>
        <dbReference type="EMBL" id="PPV15810.1"/>
    </source>
</evidence>
<dbReference type="SUPFAM" id="SSF52467">
    <property type="entry name" value="DHS-like NAD/FAD-binding domain"/>
    <property type="match status" value="1"/>
</dbReference>
<evidence type="ECO:0000256" key="10">
    <source>
        <dbReference type="ARBA" id="ARBA00022842"/>
    </source>
</evidence>
<dbReference type="Pfam" id="PF02775">
    <property type="entry name" value="TPP_enzyme_C"/>
    <property type="match status" value="1"/>
</dbReference>
<keyword evidence="12 14" id="KW-0100">Branched-chain amino acid biosynthesis</keyword>
<dbReference type="InterPro" id="IPR029061">
    <property type="entry name" value="THDP-binding"/>
</dbReference>
<dbReference type="Pfam" id="PF02776">
    <property type="entry name" value="TPP_enzyme_N"/>
    <property type="match status" value="1"/>
</dbReference>
<evidence type="ECO:0000259" key="17">
    <source>
        <dbReference type="Pfam" id="PF02776"/>
    </source>
</evidence>
<dbReference type="InterPro" id="IPR045229">
    <property type="entry name" value="TPP_enz"/>
</dbReference>
<dbReference type="InterPro" id="IPR012000">
    <property type="entry name" value="Thiamin_PyroP_enz_cen_dom"/>
</dbReference>
<dbReference type="Pfam" id="PF00205">
    <property type="entry name" value="TPP_enzyme_M"/>
    <property type="match status" value="1"/>
</dbReference>
<evidence type="ECO:0000256" key="4">
    <source>
        <dbReference type="ARBA" id="ARBA00013145"/>
    </source>
</evidence>
<evidence type="ECO:0000256" key="13">
    <source>
        <dbReference type="ARBA" id="ARBA00048670"/>
    </source>
</evidence>
<sequence length="577" mass="63219">MKYNGAEIVIKLLENQGVEYISGIPGGFNLPIYDALYKSKIKHILARHEQGAGFIAQGISRTTDTAGVCFATSGPGATNLLTAIADAKLDSIPLVAITGQVPLSAIGTDAFQEVDAYGLTIPITKHNFLVRNIHDLFTIIPEAFRIALEGRPGPVLVDIPKNIQTQVIELETFPNSAYSQLNRSETENYDDTINNDNINKCNKKIFKRSTLECMAELINNSHRPIIYAGGGVIRANASKELCEFAKKNSLPVTLSLMGLGAFPSDDILNLGMLGMHGAPYTNYLINEADLILAFGIRFDDRATGNIQKFCPNASIIHVDIDPSEINKVKNSNLSMVADIKEFLKEMIPLINNKTRLSWIKRVGCFKEKYPLPSYENPLHPANIIPYIASKVPSDTIISTDVGEHQMWTAQRYPFKKPKTLLTSGGLGTMGFGLPVAIGASLVNTDKTILCFSGDGSILMNIQELATLADFNLNVKVIILTNHHLGLVRQQQNLFYNEHYIASQFISNPDFATIAKGFGINSCDLATENDPLKKLDEILSKNGPWVINIPIEECENVLPMVAPGKSNLEMIGSGELND</sequence>
<dbReference type="PANTHER" id="PTHR18968">
    <property type="entry name" value="THIAMINE PYROPHOSPHATE ENZYMES"/>
    <property type="match status" value="1"/>
</dbReference>
<keyword evidence="10 14" id="KW-0460">Magnesium</keyword>
<dbReference type="PANTHER" id="PTHR18968:SF170">
    <property type="entry name" value="ACETOLACTATE SYNTHASE ISOZYME 1 LARGE SUBUNIT"/>
    <property type="match status" value="1"/>
</dbReference>
<gene>
    <name evidence="18" type="ORF">AWN73_01600</name>
</gene>
<evidence type="ECO:0000256" key="7">
    <source>
        <dbReference type="ARBA" id="ARBA00022679"/>
    </source>
</evidence>
<dbReference type="EMBL" id="LRDH01000096">
    <property type="protein sequence ID" value="PPV15810.1"/>
    <property type="molecule type" value="Genomic_DNA"/>
</dbReference>
<name>A0A2S7FCE7_CLOBU</name>
<evidence type="ECO:0000313" key="19">
    <source>
        <dbReference type="Proteomes" id="UP000238081"/>
    </source>
</evidence>
<dbReference type="GO" id="GO:0009099">
    <property type="term" value="P:L-valine biosynthetic process"/>
    <property type="evidence" value="ECO:0007669"/>
    <property type="project" value="UniProtKB-UniPathway"/>
</dbReference>
<dbReference type="UniPathway" id="UPA00047">
    <property type="reaction ID" value="UER00055"/>
</dbReference>
<comment type="pathway">
    <text evidence="2 14">Amino-acid biosynthesis; L-valine biosynthesis; L-valine from pyruvate: step 1/4.</text>
</comment>
<evidence type="ECO:0000256" key="3">
    <source>
        <dbReference type="ARBA" id="ARBA00007812"/>
    </source>
</evidence>
<dbReference type="GO" id="GO:0050660">
    <property type="term" value="F:flavin adenine dinucleotide binding"/>
    <property type="evidence" value="ECO:0007669"/>
    <property type="project" value="InterPro"/>
</dbReference>
<evidence type="ECO:0000256" key="6">
    <source>
        <dbReference type="ARBA" id="ARBA00022630"/>
    </source>
</evidence>
<dbReference type="InterPro" id="IPR011766">
    <property type="entry name" value="TPP_enzyme_TPP-bd"/>
</dbReference>
<dbReference type="GO" id="GO:0000287">
    <property type="term" value="F:magnesium ion binding"/>
    <property type="evidence" value="ECO:0007669"/>
    <property type="project" value="UniProtKB-UniRule"/>
</dbReference>
<evidence type="ECO:0000256" key="8">
    <source>
        <dbReference type="ARBA" id="ARBA00022723"/>
    </source>
</evidence>
<dbReference type="NCBIfam" id="TIGR00118">
    <property type="entry name" value="acolac_lg"/>
    <property type="match status" value="1"/>
</dbReference>
<dbReference type="InterPro" id="IPR012846">
    <property type="entry name" value="Acetolactate_synth_lsu"/>
</dbReference>
<evidence type="ECO:0000256" key="5">
    <source>
        <dbReference type="ARBA" id="ARBA00022605"/>
    </source>
</evidence>
<dbReference type="EC" id="2.2.1.6" evidence="4 14"/>
<dbReference type="CDD" id="cd02015">
    <property type="entry name" value="TPP_AHAS"/>
    <property type="match status" value="1"/>
</dbReference>
<dbReference type="GO" id="GO:0030976">
    <property type="term" value="F:thiamine pyrophosphate binding"/>
    <property type="evidence" value="ECO:0007669"/>
    <property type="project" value="UniProtKB-UniRule"/>
</dbReference>
<accession>A0A2S7FCE7</accession>
<dbReference type="SUPFAM" id="SSF52518">
    <property type="entry name" value="Thiamin diphosphate-binding fold (THDP-binding)"/>
    <property type="match status" value="2"/>
</dbReference>
<comment type="pathway">
    <text evidence="1 14">Amino-acid biosynthesis; L-isoleucine biosynthesis; L-isoleucine from 2-oxobutanoate: step 1/4.</text>
</comment>
<dbReference type="FunFam" id="3.40.50.1220:FF:000008">
    <property type="entry name" value="Acetolactate synthase"/>
    <property type="match status" value="1"/>
</dbReference>
<dbReference type="Gene3D" id="3.40.50.970">
    <property type="match status" value="2"/>
</dbReference>
<comment type="similarity">
    <text evidence="3 14">Belongs to the TPP enzyme family.</text>
</comment>
<reference evidence="18 19" key="1">
    <citation type="submission" date="2016-01" db="EMBL/GenBank/DDBJ databases">
        <title>Characterization of the Clostridium difficile lineages that are prevalent in Hong Kong and China.</title>
        <authorList>
            <person name="Kwok J.S.-L."/>
            <person name="Lam W.-Y."/>
            <person name="Ip M."/>
            <person name="Chan T.-F."/>
            <person name="Hawkey P.M."/>
            <person name="Tsui S.K.-W."/>
        </authorList>
    </citation>
    <scope>NUCLEOTIDE SEQUENCE [LARGE SCALE GENOMIC DNA]</scope>
    <source>
        <strain evidence="18 19">300064</strain>
    </source>
</reference>